<reference evidence="1" key="2">
    <citation type="submission" date="2021-09" db="EMBL/GenBank/DDBJ databases">
        <authorList>
            <person name="Jia N."/>
            <person name="Wang J."/>
            <person name="Shi W."/>
            <person name="Du L."/>
            <person name="Sun Y."/>
            <person name="Zhan W."/>
            <person name="Jiang J."/>
            <person name="Wang Q."/>
            <person name="Zhang B."/>
            <person name="Ji P."/>
            <person name="Sakyi L.B."/>
            <person name="Cui X."/>
            <person name="Yuan T."/>
            <person name="Jiang B."/>
            <person name="Yang W."/>
            <person name="Lam T.T.-Y."/>
            <person name="Chang Q."/>
            <person name="Ding S."/>
            <person name="Wang X."/>
            <person name="Zhu J."/>
            <person name="Ruan X."/>
            <person name="Zhao L."/>
            <person name="Wei J."/>
            <person name="Que T."/>
            <person name="Du C."/>
            <person name="Cheng J."/>
            <person name="Dai P."/>
            <person name="Han X."/>
            <person name="Huang E."/>
            <person name="Gao Y."/>
            <person name="Liu J."/>
            <person name="Shao H."/>
            <person name="Ye R."/>
            <person name="Li L."/>
            <person name="Wei W."/>
            <person name="Wang X."/>
            <person name="Wang C."/>
            <person name="Huo Q."/>
            <person name="Li W."/>
            <person name="Guo W."/>
            <person name="Chen H."/>
            <person name="Chen S."/>
            <person name="Zhou L."/>
            <person name="Zhou L."/>
            <person name="Ni X."/>
            <person name="Tian J."/>
            <person name="Zhou Y."/>
            <person name="Sheng Y."/>
            <person name="Liu T."/>
            <person name="Pan Y."/>
            <person name="Xia L."/>
            <person name="Li J."/>
            <person name="Zhao F."/>
            <person name="Cao W."/>
        </authorList>
    </citation>
    <scope>NUCLEOTIDE SEQUENCE</scope>
    <source>
        <strain evidence="1">Rmic-2018</strain>
        <tissue evidence="1">Larvae</tissue>
    </source>
</reference>
<keyword evidence="2" id="KW-1185">Reference proteome</keyword>
<dbReference type="Proteomes" id="UP000821866">
    <property type="component" value="Chromosome 8"/>
</dbReference>
<protein>
    <submittedName>
        <fullName evidence="1">Uncharacterized protein</fullName>
    </submittedName>
</protein>
<sequence length="200" mass="22462">MPGYFKTPLSVFNPPKNHYDRNIGGHSRRPCGGGLRSAVLTRPLAPSRGCASLPSFVVFRNYGRASGADDRCAGWRSSSHFDQSSRFRRSYSGHFSWDNESLTVSSSHGRFQLTSLQRLRPKLSPSSPTSHSGSTRKNRLHFQLAAGVVVQDALEHLLVECQCHANHDVQLERDQAQRLNDDNLMETWEAKLVLEDLEDQ</sequence>
<gene>
    <name evidence="1" type="ORF">HPB51_025427</name>
</gene>
<dbReference type="AlphaFoldDB" id="A0A9J6DDP1"/>
<dbReference type="VEuPathDB" id="VectorBase:LOC119163850"/>
<organism evidence="1 2">
    <name type="scientific">Rhipicephalus microplus</name>
    <name type="common">Cattle tick</name>
    <name type="synonym">Boophilus microplus</name>
    <dbReference type="NCBI Taxonomy" id="6941"/>
    <lineage>
        <taxon>Eukaryota</taxon>
        <taxon>Metazoa</taxon>
        <taxon>Ecdysozoa</taxon>
        <taxon>Arthropoda</taxon>
        <taxon>Chelicerata</taxon>
        <taxon>Arachnida</taxon>
        <taxon>Acari</taxon>
        <taxon>Parasitiformes</taxon>
        <taxon>Ixodida</taxon>
        <taxon>Ixodoidea</taxon>
        <taxon>Ixodidae</taxon>
        <taxon>Rhipicephalinae</taxon>
        <taxon>Rhipicephalus</taxon>
        <taxon>Boophilus</taxon>
    </lineage>
</organism>
<accession>A0A9J6DDP1</accession>
<dbReference type="EMBL" id="JABSTU010000010">
    <property type="protein sequence ID" value="KAH8020223.1"/>
    <property type="molecule type" value="Genomic_DNA"/>
</dbReference>
<comment type="caution">
    <text evidence="1">The sequence shown here is derived from an EMBL/GenBank/DDBJ whole genome shotgun (WGS) entry which is preliminary data.</text>
</comment>
<proteinExistence type="predicted"/>
<evidence type="ECO:0000313" key="2">
    <source>
        <dbReference type="Proteomes" id="UP000821866"/>
    </source>
</evidence>
<name>A0A9J6DDP1_RHIMP</name>
<reference evidence="1" key="1">
    <citation type="journal article" date="2020" name="Cell">
        <title>Large-Scale Comparative Analyses of Tick Genomes Elucidate Their Genetic Diversity and Vector Capacities.</title>
        <authorList>
            <consortium name="Tick Genome and Microbiome Consortium (TIGMIC)"/>
            <person name="Jia N."/>
            <person name="Wang J."/>
            <person name="Shi W."/>
            <person name="Du L."/>
            <person name="Sun Y."/>
            <person name="Zhan W."/>
            <person name="Jiang J.F."/>
            <person name="Wang Q."/>
            <person name="Zhang B."/>
            <person name="Ji P."/>
            <person name="Bell-Sakyi L."/>
            <person name="Cui X.M."/>
            <person name="Yuan T.T."/>
            <person name="Jiang B.G."/>
            <person name="Yang W.F."/>
            <person name="Lam T.T."/>
            <person name="Chang Q.C."/>
            <person name="Ding S.J."/>
            <person name="Wang X.J."/>
            <person name="Zhu J.G."/>
            <person name="Ruan X.D."/>
            <person name="Zhao L."/>
            <person name="Wei J.T."/>
            <person name="Ye R.Z."/>
            <person name="Que T.C."/>
            <person name="Du C.H."/>
            <person name="Zhou Y.H."/>
            <person name="Cheng J.X."/>
            <person name="Dai P.F."/>
            <person name="Guo W.B."/>
            <person name="Han X.H."/>
            <person name="Huang E.J."/>
            <person name="Li L.F."/>
            <person name="Wei W."/>
            <person name="Gao Y.C."/>
            <person name="Liu J.Z."/>
            <person name="Shao H.Z."/>
            <person name="Wang X."/>
            <person name="Wang C.C."/>
            <person name="Yang T.C."/>
            <person name="Huo Q.B."/>
            <person name="Li W."/>
            <person name="Chen H.Y."/>
            <person name="Chen S.E."/>
            <person name="Zhou L.G."/>
            <person name="Ni X.B."/>
            <person name="Tian J.H."/>
            <person name="Sheng Y."/>
            <person name="Liu T."/>
            <person name="Pan Y.S."/>
            <person name="Xia L.Y."/>
            <person name="Li J."/>
            <person name="Zhao F."/>
            <person name="Cao W.C."/>
        </authorList>
    </citation>
    <scope>NUCLEOTIDE SEQUENCE</scope>
    <source>
        <strain evidence="1">Rmic-2018</strain>
    </source>
</reference>
<evidence type="ECO:0000313" key="1">
    <source>
        <dbReference type="EMBL" id="KAH8020223.1"/>
    </source>
</evidence>